<dbReference type="Gene3D" id="2.60.40.420">
    <property type="entry name" value="Cupredoxins - blue copper proteins"/>
    <property type="match status" value="1"/>
</dbReference>
<protein>
    <recommendedName>
        <fullName evidence="5">Phytocyanin domain-containing protein</fullName>
    </recommendedName>
</protein>
<dbReference type="InterPro" id="IPR000923">
    <property type="entry name" value="BlueCu_1"/>
</dbReference>
<dbReference type="PROSITE" id="PS00079">
    <property type="entry name" value="MULTICOPPER_OXIDASE1"/>
    <property type="match status" value="1"/>
</dbReference>
<dbReference type="Pfam" id="PF00127">
    <property type="entry name" value="Copper-bind"/>
    <property type="match status" value="1"/>
</dbReference>
<evidence type="ECO:0000256" key="4">
    <source>
        <dbReference type="SAM" id="SignalP"/>
    </source>
</evidence>
<evidence type="ECO:0000313" key="7">
    <source>
        <dbReference type="Proteomes" id="UP001527925"/>
    </source>
</evidence>
<feature type="signal peptide" evidence="4">
    <location>
        <begin position="1"/>
        <end position="16"/>
    </location>
</feature>
<feature type="chain" id="PRO_5045871804" description="Phytocyanin domain-containing protein" evidence="4">
    <location>
        <begin position="17"/>
        <end position="198"/>
    </location>
</feature>
<proteinExistence type="predicted"/>
<dbReference type="Proteomes" id="UP001527925">
    <property type="component" value="Unassembled WGS sequence"/>
</dbReference>
<dbReference type="InterPro" id="IPR008972">
    <property type="entry name" value="Cupredoxin"/>
</dbReference>
<keyword evidence="4" id="KW-0732">Signal</keyword>
<organism evidence="6 7">
    <name type="scientific">Polyrhizophydium stewartii</name>
    <dbReference type="NCBI Taxonomy" id="2732419"/>
    <lineage>
        <taxon>Eukaryota</taxon>
        <taxon>Fungi</taxon>
        <taxon>Fungi incertae sedis</taxon>
        <taxon>Chytridiomycota</taxon>
        <taxon>Chytridiomycota incertae sedis</taxon>
        <taxon>Chytridiomycetes</taxon>
        <taxon>Rhizophydiales</taxon>
        <taxon>Rhizophydiales incertae sedis</taxon>
        <taxon>Polyrhizophydium</taxon>
    </lineage>
</organism>
<evidence type="ECO:0000256" key="1">
    <source>
        <dbReference type="ARBA" id="ARBA00022723"/>
    </source>
</evidence>
<keyword evidence="7" id="KW-1185">Reference proteome</keyword>
<keyword evidence="2" id="KW-0186">Copper</keyword>
<evidence type="ECO:0000259" key="5">
    <source>
        <dbReference type="PROSITE" id="PS51485"/>
    </source>
</evidence>
<dbReference type="InterPro" id="IPR052953">
    <property type="entry name" value="Ser-rich/MCO-related"/>
</dbReference>
<evidence type="ECO:0000313" key="6">
    <source>
        <dbReference type="EMBL" id="KAL2912132.1"/>
    </source>
</evidence>
<keyword evidence="1" id="KW-0479">Metal-binding</keyword>
<gene>
    <name evidence="6" type="ORF">HK105_208410</name>
</gene>
<feature type="compositionally biased region" description="Polar residues" evidence="3">
    <location>
        <begin position="116"/>
        <end position="135"/>
    </location>
</feature>
<evidence type="ECO:0000256" key="2">
    <source>
        <dbReference type="ARBA" id="ARBA00023008"/>
    </source>
</evidence>
<dbReference type="PANTHER" id="PTHR34883">
    <property type="entry name" value="SERINE-RICH PROTEIN, PUTATIVE-RELATED-RELATED"/>
    <property type="match status" value="1"/>
</dbReference>
<feature type="domain" description="Phytocyanin" evidence="5">
    <location>
        <begin position="18"/>
        <end position="113"/>
    </location>
</feature>
<dbReference type="SUPFAM" id="SSF49503">
    <property type="entry name" value="Cupredoxins"/>
    <property type="match status" value="1"/>
</dbReference>
<feature type="region of interest" description="Disordered" evidence="3">
    <location>
        <begin position="116"/>
        <end position="158"/>
    </location>
</feature>
<sequence length="198" mass="19912">MFAAIAALALAAQAQAAVTHAIATAGLAYNIPDITIALGDSVTWSFGASAHTVTQVTDGTTCTNLTVGGFDSKQLVAPNTFTHLFDKPGDFWYICTVGAHCTSGMRGVVRVTNSITPVPQPTRTSSAAPTGTTLTCPAGYQPGSSSSSSSNNGPSTGYRKRDVAVPAGCVKAASASIPNSAASLATVLGAVALSLMFV</sequence>
<feature type="compositionally biased region" description="Low complexity" evidence="3">
    <location>
        <begin position="142"/>
        <end position="155"/>
    </location>
</feature>
<name>A0ABR4MXV2_9FUNG</name>
<dbReference type="PROSITE" id="PS51485">
    <property type="entry name" value="PHYTOCYANIN"/>
    <property type="match status" value="1"/>
</dbReference>
<dbReference type="InterPro" id="IPR003245">
    <property type="entry name" value="Phytocyanin_dom"/>
</dbReference>
<comment type="caution">
    <text evidence="6">The sequence shown here is derived from an EMBL/GenBank/DDBJ whole genome shotgun (WGS) entry which is preliminary data.</text>
</comment>
<dbReference type="EMBL" id="JADGIZ020000076">
    <property type="protein sequence ID" value="KAL2912132.1"/>
    <property type="molecule type" value="Genomic_DNA"/>
</dbReference>
<reference evidence="6 7" key="1">
    <citation type="submission" date="2023-09" db="EMBL/GenBank/DDBJ databases">
        <title>Pangenome analysis of Batrachochytrium dendrobatidis and related Chytrids.</title>
        <authorList>
            <person name="Yacoub M.N."/>
            <person name="Stajich J.E."/>
            <person name="James T.Y."/>
        </authorList>
    </citation>
    <scope>NUCLEOTIDE SEQUENCE [LARGE SCALE GENOMIC DNA]</scope>
    <source>
        <strain evidence="6 7">JEL0888</strain>
    </source>
</reference>
<accession>A0ABR4MXV2</accession>
<dbReference type="InterPro" id="IPR033138">
    <property type="entry name" value="Cu_oxidase_CS"/>
</dbReference>
<dbReference type="PANTHER" id="PTHR34883:SF4">
    <property type="entry name" value="CUPREDOXIN"/>
    <property type="match status" value="1"/>
</dbReference>
<evidence type="ECO:0000256" key="3">
    <source>
        <dbReference type="SAM" id="MobiDB-lite"/>
    </source>
</evidence>